<sequence>MMSVIKRFGLFIILQCYWHNSWAINLLDAYTMARDSDPAFIAAYYAHQAGQEYRVLGRANLLPSVSASYTRYENSADIDFDNGQTSRSEQRDYTSKNASVQLRQPLINFDAYARYKQGIAQTFMSDEEYAIREQELILRVFNRYAAVLYAQDMLALATMKKSAYAEQRQADIYKFKHGESTKTDILESQSRFDLAEADIVEAMDNLNDAKAALNKIVGRPVDDITPLKERFELLPLEANKLENLQTLAAEQNVELKIQRYSLDVAKQDLNRGKAAHLPRLDGVMSWNNTVSDTTNTYNQEAVVKSLGVQLTVPIFSGGAASAQVRQAQAKLFKAKAEFSDKTNQVLLELQQQFNIVSNSKRKLTALTTAVNSAQLLVKATKKSIKAGTRTTVDVLNAESQFIEAKGDLLLARYNYLQSYLNLKKVIGTLGINDLSAVSAQFK</sequence>
<reference evidence="8" key="1">
    <citation type="journal article" date="2020" name="mSystems">
        <title>Genome- and Community-Level Interaction Insights into Carbon Utilization and Element Cycling Functions of Hydrothermarchaeota in Hydrothermal Sediment.</title>
        <authorList>
            <person name="Zhou Z."/>
            <person name="Liu Y."/>
            <person name="Xu W."/>
            <person name="Pan J."/>
            <person name="Luo Z.H."/>
            <person name="Li M."/>
        </authorList>
    </citation>
    <scope>NUCLEOTIDE SEQUENCE [LARGE SCALE GENOMIC DNA]</scope>
    <source>
        <strain evidence="8">HyVt-380</strain>
    </source>
</reference>
<evidence type="ECO:0000256" key="6">
    <source>
        <dbReference type="ARBA" id="ARBA00023136"/>
    </source>
</evidence>
<dbReference type="PANTHER" id="PTHR30026">
    <property type="entry name" value="OUTER MEMBRANE PROTEIN TOLC"/>
    <property type="match status" value="1"/>
</dbReference>
<comment type="similarity">
    <text evidence="2">Belongs to the outer membrane factor (OMF) (TC 1.B.17) family.</text>
</comment>
<dbReference type="PANTHER" id="PTHR30026:SF20">
    <property type="entry name" value="OUTER MEMBRANE PROTEIN TOLC"/>
    <property type="match status" value="1"/>
</dbReference>
<dbReference type="InterPro" id="IPR003423">
    <property type="entry name" value="OMP_efflux"/>
</dbReference>
<dbReference type="Proteomes" id="UP000886384">
    <property type="component" value="Unassembled WGS sequence"/>
</dbReference>
<proteinExistence type="inferred from homology"/>
<dbReference type="InterPro" id="IPR051906">
    <property type="entry name" value="TolC-like"/>
</dbReference>
<dbReference type="Pfam" id="PF02321">
    <property type="entry name" value="OEP"/>
    <property type="match status" value="2"/>
</dbReference>
<dbReference type="EMBL" id="DRHY01000045">
    <property type="protein sequence ID" value="HEC73092.1"/>
    <property type="molecule type" value="Genomic_DNA"/>
</dbReference>
<accession>A0A7C2A5R5</accession>
<name>A0A7C2A5R5_9GAMM</name>
<evidence type="ECO:0000256" key="1">
    <source>
        <dbReference type="ARBA" id="ARBA00004442"/>
    </source>
</evidence>
<dbReference type="Gene3D" id="1.20.1600.10">
    <property type="entry name" value="Outer membrane efflux proteins (OEP)"/>
    <property type="match status" value="1"/>
</dbReference>
<keyword evidence="7" id="KW-0998">Cell outer membrane</keyword>
<organism evidence="8">
    <name type="scientific">Methylophaga aminisulfidivorans</name>
    <dbReference type="NCBI Taxonomy" id="230105"/>
    <lineage>
        <taxon>Bacteria</taxon>
        <taxon>Pseudomonadati</taxon>
        <taxon>Pseudomonadota</taxon>
        <taxon>Gammaproteobacteria</taxon>
        <taxon>Thiotrichales</taxon>
        <taxon>Piscirickettsiaceae</taxon>
        <taxon>Methylophaga</taxon>
    </lineage>
</organism>
<dbReference type="AlphaFoldDB" id="A0A7C2A5R5"/>
<keyword evidence="3" id="KW-0813">Transport</keyword>
<dbReference type="NCBIfam" id="TIGR01844">
    <property type="entry name" value="type_I_sec_TolC"/>
    <property type="match status" value="1"/>
</dbReference>
<dbReference type="GO" id="GO:0015562">
    <property type="term" value="F:efflux transmembrane transporter activity"/>
    <property type="evidence" value="ECO:0007669"/>
    <property type="project" value="InterPro"/>
</dbReference>
<dbReference type="InterPro" id="IPR010130">
    <property type="entry name" value="T1SS_OMP_TolC"/>
</dbReference>
<keyword evidence="5" id="KW-0812">Transmembrane</keyword>
<dbReference type="GO" id="GO:1990281">
    <property type="term" value="C:efflux pump complex"/>
    <property type="evidence" value="ECO:0007669"/>
    <property type="project" value="TreeGrafter"/>
</dbReference>
<evidence type="ECO:0000256" key="5">
    <source>
        <dbReference type="ARBA" id="ARBA00022692"/>
    </source>
</evidence>
<dbReference type="SUPFAM" id="SSF56954">
    <property type="entry name" value="Outer membrane efflux proteins (OEP)"/>
    <property type="match status" value="1"/>
</dbReference>
<evidence type="ECO:0000256" key="7">
    <source>
        <dbReference type="ARBA" id="ARBA00023237"/>
    </source>
</evidence>
<keyword evidence="4" id="KW-1134">Transmembrane beta strand</keyword>
<dbReference type="GO" id="GO:0009279">
    <property type="term" value="C:cell outer membrane"/>
    <property type="evidence" value="ECO:0007669"/>
    <property type="project" value="UniProtKB-SubCell"/>
</dbReference>
<dbReference type="GO" id="GO:0015288">
    <property type="term" value="F:porin activity"/>
    <property type="evidence" value="ECO:0007669"/>
    <property type="project" value="TreeGrafter"/>
</dbReference>
<evidence type="ECO:0000256" key="2">
    <source>
        <dbReference type="ARBA" id="ARBA00007613"/>
    </source>
</evidence>
<protein>
    <recommendedName>
        <fullName evidence="9">Type I secretion protein TolC</fullName>
    </recommendedName>
</protein>
<gene>
    <name evidence="8" type="ORF">ENI26_01830</name>
</gene>
<keyword evidence="6" id="KW-0472">Membrane</keyword>
<evidence type="ECO:0000313" key="8">
    <source>
        <dbReference type="EMBL" id="HEC73092.1"/>
    </source>
</evidence>
<evidence type="ECO:0008006" key="9">
    <source>
        <dbReference type="Google" id="ProtNLM"/>
    </source>
</evidence>
<comment type="caution">
    <text evidence="8">The sequence shown here is derived from an EMBL/GenBank/DDBJ whole genome shotgun (WGS) entry which is preliminary data.</text>
</comment>
<comment type="subcellular location">
    <subcellularLocation>
        <location evidence="1">Cell outer membrane</location>
    </subcellularLocation>
</comment>
<evidence type="ECO:0000256" key="4">
    <source>
        <dbReference type="ARBA" id="ARBA00022452"/>
    </source>
</evidence>
<evidence type="ECO:0000256" key="3">
    <source>
        <dbReference type="ARBA" id="ARBA00022448"/>
    </source>
</evidence>